<reference evidence="3 4" key="1">
    <citation type="journal article" date="2016" name="Genome Announc.">
        <title>Genome Sequence of Madurella mycetomatis mm55, Isolated from a Human Mycetoma Case in Sudan.</title>
        <authorList>
            <person name="Smit S."/>
            <person name="Derks M.F."/>
            <person name="Bervoets S."/>
            <person name="Fahal A."/>
            <person name="van Leeuwen W."/>
            <person name="van Belkum A."/>
            <person name="van de Sande W.W."/>
        </authorList>
    </citation>
    <scope>NUCLEOTIDE SEQUENCE [LARGE SCALE GENOMIC DNA]</scope>
    <source>
        <strain evidence="4">mm55</strain>
    </source>
</reference>
<accession>A0A175VN52</accession>
<evidence type="ECO:0000313" key="3">
    <source>
        <dbReference type="EMBL" id="KXX72917.1"/>
    </source>
</evidence>
<gene>
    <name evidence="3" type="ORF">MMYC01_210649</name>
</gene>
<evidence type="ECO:0000256" key="2">
    <source>
        <dbReference type="SAM" id="Phobius"/>
    </source>
</evidence>
<dbReference type="AlphaFoldDB" id="A0A175VN52"/>
<name>A0A175VN52_9PEZI</name>
<sequence length="799" mass="88293">MKHKKRVGFLYREPRRTDGEENSTATDSPSITEGGDQKRPNTGTVADAGEYEVTINRIIRFANASEIQPRTSDKHAPAIPRLGSLKEYGAGSEHATSLWKLEANRLLHAAHNLSPGALQPEYGVQQLTGEGLVELGVLAETILCALHICSASDELMLMDFDRALVKLERLSQSFDVLQTLTGAEFDLPGYTKANRPQKPRRSRSIGVTNYRQYYKLVDFLTGALALVAVGSVAIPYWRIVVLSTLTKLSTKLKVLGRGGLAKAAIKCGESIRKQGGPDWYREARTSPEGFPEYTDVPRRHCIEHAVVSRWLCDSLEAVLTDLGAHLPSYMADDKLDICAVIFRAGIAATPTFIHQDSQGNIAGLVETTPLAFTRRAMHLAMDLGLKIRSNANQPPPLPGAWRGTLSCFWEQDGSLPEQTQPILLTTSAALITVITPLALVKPSVARLFYDALRVLSTLPTMKELEVPATNFTAKITLHLRPSNTKREPILSDIGLKNQSTIQSVQPSDKDSVSLSDSLIAKNRLCLLEQPHDQLGELSGPEQQRAAMARKLGRIRLATTDWEIDETSVTVRCPEYSWSILIFCGILVAGGLAGAFTIGDRIEGVDPFNIASFTWLCAGFIVLVSKASRVSDWPWHDFFRGRVRCRSVKELRTASGLEGQEVLFYLLSSQKDNPLTTKGPFNKPFRRRDREGFSIDIPVELETLMASGIVLLKVTGVYAPALILLDLIPGPDTAESLVLTAATHSMGTEQMDYRGLYTKELACCLDIQSWEDKDARLARVSHFSWRKIVGLYNRKGRKFK</sequence>
<evidence type="ECO:0000313" key="4">
    <source>
        <dbReference type="Proteomes" id="UP000078237"/>
    </source>
</evidence>
<dbReference type="VEuPathDB" id="FungiDB:MMYC01_210649"/>
<proteinExistence type="predicted"/>
<evidence type="ECO:0000256" key="1">
    <source>
        <dbReference type="SAM" id="MobiDB-lite"/>
    </source>
</evidence>
<keyword evidence="2" id="KW-0472">Membrane</keyword>
<feature type="transmembrane region" description="Helical" evidence="2">
    <location>
        <begin position="575"/>
        <end position="595"/>
    </location>
</feature>
<dbReference type="OrthoDB" id="4578568at2759"/>
<feature type="transmembrane region" description="Helical" evidence="2">
    <location>
        <begin position="216"/>
        <end position="237"/>
    </location>
</feature>
<dbReference type="Proteomes" id="UP000078237">
    <property type="component" value="Unassembled WGS sequence"/>
</dbReference>
<keyword evidence="2" id="KW-1133">Transmembrane helix</keyword>
<dbReference type="STRING" id="100816.A0A175VN52"/>
<feature type="transmembrane region" description="Helical" evidence="2">
    <location>
        <begin position="607"/>
        <end position="624"/>
    </location>
</feature>
<keyword evidence="4" id="KW-1185">Reference proteome</keyword>
<dbReference type="EMBL" id="LCTW02000608">
    <property type="protein sequence ID" value="KXX72917.1"/>
    <property type="molecule type" value="Genomic_DNA"/>
</dbReference>
<feature type="compositionally biased region" description="Polar residues" evidence="1">
    <location>
        <begin position="22"/>
        <end position="31"/>
    </location>
</feature>
<organism evidence="3 4">
    <name type="scientific">Madurella mycetomatis</name>
    <dbReference type="NCBI Taxonomy" id="100816"/>
    <lineage>
        <taxon>Eukaryota</taxon>
        <taxon>Fungi</taxon>
        <taxon>Dikarya</taxon>
        <taxon>Ascomycota</taxon>
        <taxon>Pezizomycotina</taxon>
        <taxon>Sordariomycetes</taxon>
        <taxon>Sordariomycetidae</taxon>
        <taxon>Sordariales</taxon>
        <taxon>Sordariales incertae sedis</taxon>
        <taxon>Madurella</taxon>
    </lineage>
</organism>
<comment type="caution">
    <text evidence="3">The sequence shown here is derived from an EMBL/GenBank/DDBJ whole genome shotgun (WGS) entry which is preliminary data.</text>
</comment>
<protein>
    <submittedName>
        <fullName evidence="3">Uncharacterized protein</fullName>
    </submittedName>
</protein>
<keyword evidence="2" id="KW-0812">Transmembrane</keyword>
<feature type="region of interest" description="Disordered" evidence="1">
    <location>
        <begin position="1"/>
        <end position="47"/>
    </location>
</feature>